<dbReference type="RefSeq" id="WP_129888344.1">
    <property type="nucleotide sequence ID" value="NZ_CP035758.1"/>
</dbReference>
<feature type="transmembrane region" description="Helical" evidence="2">
    <location>
        <begin position="30"/>
        <end position="50"/>
    </location>
</feature>
<name>A0A4V0YYS9_KTERU</name>
<dbReference type="Pfam" id="PF00893">
    <property type="entry name" value="Multi_Drug_Res"/>
    <property type="match status" value="1"/>
</dbReference>
<proteinExistence type="inferred from homology"/>
<sequence>MTHISLVLSIFCEMLGTTLLKCSYGFSQLLLTLLARIASVCNISLLSLVLTKMDVGMASASDPRWARR</sequence>
<dbReference type="InterPro" id="IPR045324">
    <property type="entry name" value="Small_multidrug_res"/>
</dbReference>
<comment type="subcellular location">
    <subcellularLocation>
        <location evidence="1">Cell membrane</location>
        <topology evidence="1">Multi-pass membrane protein</topology>
    </subcellularLocation>
</comment>
<gene>
    <name evidence="3" type="ORF">EPA93_15285</name>
</gene>
<evidence type="ECO:0000256" key="2">
    <source>
        <dbReference type="SAM" id="Phobius"/>
    </source>
</evidence>
<dbReference type="GO" id="GO:0005886">
    <property type="term" value="C:plasma membrane"/>
    <property type="evidence" value="ECO:0007669"/>
    <property type="project" value="UniProtKB-SubCell"/>
</dbReference>
<dbReference type="Proteomes" id="UP000290365">
    <property type="component" value="Chromosome"/>
</dbReference>
<evidence type="ECO:0000313" key="4">
    <source>
        <dbReference type="Proteomes" id="UP000290365"/>
    </source>
</evidence>
<dbReference type="AlphaFoldDB" id="A0A4V0YYS9"/>
<dbReference type="GO" id="GO:0022857">
    <property type="term" value="F:transmembrane transporter activity"/>
    <property type="evidence" value="ECO:0007669"/>
    <property type="project" value="InterPro"/>
</dbReference>
<evidence type="ECO:0000256" key="1">
    <source>
        <dbReference type="RuleBase" id="RU003942"/>
    </source>
</evidence>
<dbReference type="KEGG" id="kbs:EPA93_15285"/>
<keyword evidence="1 2" id="KW-0812">Transmembrane</keyword>
<dbReference type="EMBL" id="CP035758">
    <property type="protein sequence ID" value="QBD77281.1"/>
    <property type="molecule type" value="Genomic_DNA"/>
</dbReference>
<comment type="similarity">
    <text evidence="1">Belongs to the drug/metabolite transporter (DMT) superfamily. Small multidrug resistance (SMR) (TC 2.A.7.1) family.</text>
</comment>
<protein>
    <submittedName>
        <fullName evidence="3">Uncharacterized protein</fullName>
    </submittedName>
</protein>
<dbReference type="Gene3D" id="1.10.3730.20">
    <property type="match status" value="1"/>
</dbReference>
<organism evidence="3 4">
    <name type="scientific">Ktedonosporobacter rubrisoli</name>
    <dbReference type="NCBI Taxonomy" id="2509675"/>
    <lineage>
        <taxon>Bacteria</taxon>
        <taxon>Bacillati</taxon>
        <taxon>Chloroflexota</taxon>
        <taxon>Ktedonobacteria</taxon>
        <taxon>Ktedonobacterales</taxon>
        <taxon>Ktedonosporobacteraceae</taxon>
        <taxon>Ktedonosporobacter</taxon>
    </lineage>
</organism>
<evidence type="ECO:0000313" key="3">
    <source>
        <dbReference type="EMBL" id="QBD77281.1"/>
    </source>
</evidence>
<keyword evidence="2" id="KW-1133">Transmembrane helix</keyword>
<keyword evidence="2" id="KW-0472">Membrane</keyword>
<reference evidence="3 4" key="1">
    <citation type="submission" date="2019-01" db="EMBL/GenBank/DDBJ databases">
        <title>Ktedonosporobacter rubrisoli SCAWS-G2.</title>
        <authorList>
            <person name="Huang Y."/>
            <person name="Yan B."/>
        </authorList>
    </citation>
    <scope>NUCLEOTIDE SEQUENCE [LARGE SCALE GENOMIC DNA]</scope>
    <source>
        <strain evidence="3 4">SCAWS-G2</strain>
    </source>
</reference>
<accession>A0A4V0YYS9</accession>
<keyword evidence="4" id="KW-1185">Reference proteome</keyword>